<sequence length="254" mass="29222">MGNMGNIEIIEVDETNLSKYGFLCNTNKKHPGYQAKFAWLTEQFKNGLIIRLLQVDGKTQGYIEAIPGEFAWRPIEAKGYMFIQCIYTKAKKLRQLGYASKLLKEIEEYAQEKGMKGVVTVTSEGSWLAGKSIFIKNSFKEIESYDRFNLMVHQFHKNSLPKFKINEEMLINYKGLNIIYSAQCPYNVSVLPDLQKTADDLNLSLTLHEIKTPEMAQQVPSLYGTFVLIHNGKIFADHYISKTRFRNILTKEIK</sequence>
<protein>
    <recommendedName>
        <fullName evidence="5">GNAT family N-acetyltransferase</fullName>
    </recommendedName>
</protein>
<dbReference type="Pfam" id="PF00583">
    <property type="entry name" value="Acetyltransf_1"/>
    <property type="match status" value="1"/>
</dbReference>
<feature type="domain" description="N-acetyltransferase" evidence="1">
    <location>
        <begin position="31"/>
        <end position="119"/>
    </location>
</feature>
<dbReference type="EMBL" id="CP104013">
    <property type="protein sequence ID" value="UYP43801.1"/>
    <property type="molecule type" value="Genomic_DNA"/>
</dbReference>
<evidence type="ECO:0000259" key="1">
    <source>
        <dbReference type="Pfam" id="PF00583"/>
    </source>
</evidence>
<proteinExistence type="predicted"/>
<gene>
    <name evidence="3" type="ORF">NEF87_000086</name>
</gene>
<keyword evidence="4" id="KW-1185">Reference proteome</keyword>
<dbReference type="SUPFAM" id="SSF55729">
    <property type="entry name" value="Acyl-CoA N-acyltransferases (Nat)"/>
    <property type="match status" value="1"/>
</dbReference>
<dbReference type="InterPro" id="IPR016181">
    <property type="entry name" value="Acyl_CoA_acyltransferase"/>
</dbReference>
<evidence type="ECO:0000259" key="2">
    <source>
        <dbReference type="Pfam" id="PF14268"/>
    </source>
</evidence>
<dbReference type="InterPro" id="IPR025685">
    <property type="entry name" value="YoaP-like_dom"/>
</dbReference>
<accession>A0ABY6HMK6</accession>
<dbReference type="Proteomes" id="UP001208689">
    <property type="component" value="Chromosome"/>
</dbReference>
<dbReference type="Gene3D" id="3.40.630.30">
    <property type="match status" value="1"/>
</dbReference>
<dbReference type="Pfam" id="PF14268">
    <property type="entry name" value="YoaP"/>
    <property type="match status" value="1"/>
</dbReference>
<evidence type="ECO:0000313" key="4">
    <source>
        <dbReference type="Proteomes" id="UP001208689"/>
    </source>
</evidence>
<evidence type="ECO:0008006" key="5">
    <source>
        <dbReference type="Google" id="ProtNLM"/>
    </source>
</evidence>
<evidence type="ECO:0000313" key="3">
    <source>
        <dbReference type="EMBL" id="UYP43801.1"/>
    </source>
</evidence>
<organism evidence="3 4">
    <name type="scientific">Candidatus Lokiarchaeum ossiferum</name>
    <dbReference type="NCBI Taxonomy" id="2951803"/>
    <lineage>
        <taxon>Archaea</taxon>
        <taxon>Promethearchaeati</taxon>
        <taxon>Promethearchaeota</taxon>
        <taxon>Promethearchaeia</taxon>
        <taxon>Promethearchaeales</taxon>
        <taxon>Promethearchaeaceae</taxon>
        <taxon>Candidatus Lokiarchaeum</taxon>
    </lineage>
</organism>
<reference evidence="3" key="1">
    <citation type="submission" date="2022-09" db="EMBL/GenBank/DDBJ databases">
        <title>Actin cytoskeleton and complex cell architecture in an #Asgard archaeon.</title>
        <authorList>
            <person name="Ponce Toledo R.I."/>
            <person name="Schleper C."/>
            <person name="Rodrigues Oliveira T."/>
            <person name="Wollweber F."/>
            <person name="Xu J."/>
            <person name="Rittmann S."/>
            <person name="Klingl A."/>
            <person name="Pilhofer M."/>
        </authorList>
    </citation>
    <scope>NUCLEOTIDE SEQUENCE</scope>
    <source>
        <strain evidence="3">B-35</strain>
    </source>
</reference>
<feature type="domain" description="YoaP-like" evidence="2">
    <location>
        <begin position="205"/>
        <end position="246"/>
    </location>
</feature>
<dbReference type="InterPro" id="IPR000182">
    <property type="entry name" value="GNAT_dom"/>
</dbReference>
<dbReference type="CDD" id="cd04301">
    <property type="entry name" value="NAT_SF"/>
    <property type="match status" value="1"/>
</dbReference>
<name>A0ABY6HMK6_9ARCH</name>